<comment type="caution">
    <text evidence="1">The sequence shown here is derived from an EMBL/GenBank/DDBJ whole genome shotgun (WGS) entry which is preliminary data.</text>
</comment>
<sequence length="63" mass="6936">MPVPEPIGTQGMERKIQSGSLMHRFGSFRIGGGRAKRPVETVTPAMRCLRAHSGRRPVYMSPA</sequence>
<keyword evidence="2" id="KW-1185">Reference proteome</keyword>
<gene>
    <name evidence="1" type="ORF">BV22DRAFT_9949</name>
</gene>
<organism evidence="1 2">
    <name type="scientific">Leucogyrophana mollusca</name>
    <dbReference type="NCBI Taxonomy" id="85980"/>
    <lineage>
        <taxon>Eukaryota</taxon>
        <taxon>Fungi</taxon>
        <taxon>Dikarya</taxon>
        <taxon>Basidiomycota</taxon>
        <taxon>Agaricomycotina</taxon>
        <taxon>Agaricomycetes</taxon>
        <taxon>Agaricomycetidae</taxon>
        <taxon>Boletales</taxon>
        <taxon>Boletales incertae sedis</taxon>
        <taxon>Leucogyrophana</taxon>
    </lineage>
</organism>
<name>A0ACB8C0G7_9AGAM</name>
<protein>
    <submittedName>
        <fullName evidence="1">Uncharacterized protein</fullName>
    </submittedName>
</protein>
<proteinExistence type="predicted"/>
<evidence type="ECO:0000313" key="2">
    <source>
        <dbReference type="Proteomes" id="UP000790709"/>
    </source>
</evidence>
<evidence type="ECO:0000313" key="1">
    <source>
        <dbReference type="EMBL" id="KAH7931299.1"/>
    </source>
</evidence>
<dbReference type="EMBL" id="MU266327">
    <property type="protein sequence ID" value="KAH7931299.1"/>
    <property type="molecule type" value="Genomic_DNA"/>
</dbReference>
<reference evidence="1" key="1">
    <citation type="journal article" date="2021" name="New Phytol.">
        <title>Evolutionary innovations through gain and loss of genes in the ectomycorrhizal Boletales.</title>
        <authorList>
            <person name="Wu G."/>
            <person name="Miyauchi S."/>
            <person name="Morin E."/>
            <person name="Kuo A."/>
            <person name="Drula E."/>
            <person name="Varga T."/>
            <person name="Kohler A."/>
            <person name="Feng B."/>
            <person name="Cao Y."/>
            <person name="Lipzen A."/>
            <person name="Daum C."/>
            <person name="Hundley H."/>
            <person name="Pangilinan J."/>
            <person name="Johnson J."/>
            <person name="Barry K."/>
            <person name="LaButti K."/>
            <person name="Ng V."/>
            <person name="Ahrendt S."/>
            <person name="Min B."/>
            <person name="Choi I.G."/>
            <person name="Park H."/>
            <person name="Plett J.M."/>
            <person name="Magnuson J."/>
            <person name="Spatafora J.W."/>
            <person name="Nagy L.G."/>
            <person name="Henrissat B."/>
            <person name="Grigoriev I.V."/>
            <person name="Yang Z.L."/>
            <person name="Xu J."/>
            <person name="Martin F.M."/>
        </authorList>
    </citation>
    <scope>NUCLEOTIDE SEQUENCE</scope>
    <source>
        <strain evidence="1">KUC20120723A-06</strain>
    </source>
</reference>
<accession>A0ACB8C0G7</accession>
<dbReference type="Proteomes" id="UP000790709">
    <property type="component" value="Unassembled WGS sequence"/>
</dbReference>